<dbReference type="SUPFAM" id="SSF51556">
    <property type="entry name" value="Metallo-dependent hydrolases"/>
    <property type="match status" value="1"/>
</dbReference>
<dbReference type="GO" id="GO:0016810">
    <property type="term" value="F:hydrolase activity, acting on carbon-nitrogen (but not peptide) bonds"/>
    <property type="evidence" value="ECO:0007669"/>
    <property type="project" value="InterPro"/>
</dbReference>
<dbReference type="InterPro" id="IPR051781">
    <property type="entry name" value="Metallo-dep_Hydrolase"/>
</dbReference>
<accession>A0A9D2HG21</accession>
<dbReference type="AlphaFoldDB" id="A0A9D2HG21"/>
<feature type="domain" description="Amidohydrolase-related" evidence="2">
    <location>
        <begin position="97"/>
        <end position="453"/>
    </location>
</feature>
<reference evidence="3" key="2">
    <citation type="submission" date="2021-04" db="EMBL/GenBank/DDBJ databases">
        <authorList>
            <person name="Gilroy R."/>
        </authorList>
    </citation>
    <scope>NUCLEOTIDE SEQUENCE</scope>
    <source>
        <strain evidence="3">CHK186-16707</strain>
    </source>
</reference>
<dbReference type="PANTHER" id="PTHR43135">
    <property type="entry name" value="ALPHA-D-RIBOSE 1-METHYLPHOSPHONATE 5-TRIPHOSPHATE DIPHOSPHATASE"/>
    <property type="match status" value="1"/>
</dbReference>
<dbReference type="SUPFAM" id="SSF51338">
    <property type="entry name" value="Composite domain of metallo-dependent hydrolases"/>
    <property type="match status" value="2"/>
</dbReference>
<sequence>MTARKNFSFDKHLGLMLLAVLAASPLRPGAANPAIGNEQPRPRAVLIRDVAVWDGESEQALPHQDVLIRGRFIEAVGPNLAPADAADAERIDGGGRTLIPGLSDAHRHLMLNLPPAEFLNAPWAYPAARAVRAAEDTLLMGFTTVRDMGGPVMGLKRAIDEGIVPGPRIYPSGAMISQTSGHGDLRPRSELDHHLTGGSADIFQLTGWSFIVNGRAEVLRAVRENLRQGVAQIKMMAGGGITSPNDPLNTVQFTEDELRAGVEAATDWGTYVAVHAYTPESIMRSLAAGARSVEHGQLADATAMRAIKEHDAFLVPQAYWVYRDPYTARHPDKFLEVQRGTQHEMDLAKEYDVTVAFGTDVFGSLGIESAALQEFTARARWYAPVDILRQATSINGRLFALSGALNPYPDGPLGVIRPGAYADLLIYDGNPLEDIAVLTRPEETLKLVMKDGVIYKNELPRP</sequence>
<evidence type="ECO:0000313" key="4">
    <source>
        <dbReference type="Proteomes" id="UP000824225"/>
    </source>
</evidence>
<feature type="chain" id="PRO_5039380368" evidence="1">
    <location>
        <begin position="31"/>
        <end position="462"/>
    </location>
</feature>
<feature type="signal peptide" evidence="1">
    <location>
        <begin position="1"/>
        <end position="30"/>
    </location>
</feature>
<dbReference type="Proteomes" id="UP000824225">
    <property type="component" value="Unassembled WGS sequence"/>
</dbReference>
<dbReference type="InterPro" id="IPR032466">
    <property type="entry name" value="Metal_Hydrolase"/>
</dbReference>
<protein>
    <submittedName>
        <fullName evidence="3">Amidohydrolase family protein</fullName>
    </submittedName>
</protein>
<dbReference type="Pfam" id="PF01979">
    <property type="entry name" value="Amidohydro_1"/>
    <property type="match status" value="1"/>
</dbReference>
<keyword evidence="1" id="KW-0732">Signal</keyword>
<reference evidence="3" key="1">
    <citation type="journal article" date="2021" name="PeerJ">
        <title>Extensive microbial diversity within the chicken gut microbiome revealed by metagenomics and culture.</title>
        <authorList>
            <person name="Gilroy R."/>
            <person name="Ravi A."/>
            <person name="Getino M."/>
            <person name="Pursley I."/>
            <person name="Horton D.L."/>
            <person name="Alikhan N.F."/>
            <person name="Baker D."/>
            <person name="Gharbi K."/>
            <person name="Hall N."/>
            <person name="Watson M."/>
            <person name="Adriaenssens E.M."/>
            <person name="Foster-Nyarko E."/>
            <person name="Jarju S."/>
            <person name="Secka A."/>
            <person name="Antonio M."/>
            <person name="Oren A."/>
            <person name="Chaudhuri R.R."/>
            <person name="La Ragione R."/>
            <person name="Hildebrand F."/>
            <person name="Pallen M.J."/>
        </authorList>
    </citation>
    <scope>NUCLEOTIDE SEQUENCE</scope>
    <source>
        <strain evidence="3">CHK186-16707</strain>
    </source>
</reference>
<dbReference type="InterPro" id="IPR057744">
    <property type="entry name" value="OTAase-like"/>
</dbReference>
<comment type="caution">
    <text evidence="3">The sequence shown here is derived from an EMBL/GenBank/DDBJ whole genome shotgun (WGS) entry which is preliminary data.</text>
</comment>
<organism evidence="3 4">
    <name type="scientific">Candidatus Mailhella merdigallinarum</name>
    <dbReference type="NCBI Taxonomy" id="2838658"/>
    <lineage>
        <taxon>Bacteria</taxon>
        <taxon>Pseudomonadati</taxon>
        <taxon>Thermodesulfobacteriota</taxon>
        <taxon>Desulfovibrionia</taxon>
        <taxon>Desulfovibrionales</taxon>
        <taxon>Desulfovibrionaceae</taxon>
        <taxon>Mailhella</taxon>
    </lineage>
</organism>
<gene>
    <name evidence="3" type="ORF">H9962_10005</name>
</gene>
<dbReference type="InterPro" id="IPR006680">
    <property type="entry name" value="Amidohydro-rel"/>
</dbReference>
<name>A0A9D2HG21_9BACT</name>
<dbReference type="PANTHER" id="PTHR43135:SF3">
    <property type="entry name" value="ALPHA-D-RIBOSE 1-METHYLPHOSPHONATE 5-TRIPHOSPHATE DIPHOSPHATASE"/>
    <property type="match status" value="1"/>
</dbReference>
<dbReference type="EMBL" id="DXAN01000032">
    <property type="protein sequence ID" value="HJA09501.1"/>
    <property type="molecule type" value="Genomic_DNA"/>
</dbReference>
<dbReference type="Gene3D" id="2.30.40.10">
    <property type="entry name" value="Urease, subunit C, domain 1"/>
    <property type="match status" value="1"/>
</dbReference>
<dbReference type="Gene3D" id="3.20.20.140">
    <property type="entry name" value="Metal-dependent hydrolases"/>
    <property type="match status" value="1"/>
</dbReference>
<evidence type="ECO:0000313" key="3">
    <source>
        <dbReference type="EMBL" id="HJA09501.1"/>
    </source>
</evidence>
<dbReference type="InterPro" id="IPR011059">
    <property type="entry name" value="Metal-dep_hydrolase_composite"/>
</dbReference>
<dbReference type="CDD" id="cd01299">
    <property type="entry name" value="Met_dep_hydrolase_A"/>
    <property type="match status" value="1"/>
</dbReference>
<evidence type="ECO:0000256" key="1">
    <source>
        <dbReference type="SAM" id="SignalP"/>
    </source>
</evidence>
<proteinExistence type="predicted"/>
<evidence type="ECO:0000259" key="2">
    <source>
        <dbReference type="Pfam" id="PF01979"/>
    </source>
</evidence>